<dbReference type="InterPro" id="IPR047650">
    <property type="entry name" value="Transpos_IS110"/>
</dbReference>
<dbReference type="PANTHER" id="PTHR33055">
    <property type="entry name" value="TRANSPOSASE FOR INSERTION SEQUENCE ELEMENT IS1111A"/>
    <property type="match status" value="1"/>
</dbReference>
<dbReference type="NCBIfam" id="NF033542">
    <property type="entry name" value="transpos_IS110"/>
    <property type="match status" value="1"/>
</dbReference>
<evidence type="ECO:0000313" key="4">
    <source>
        <dbReference type="Proteomes" id="UP000615989"/>
    </source>
</evidence>
<dbReference type="PANTHER" id="PTHR33055:SF3">
    <property type="entry name" value="PUTATIVE TRANSPOSASE FOR IS117-RELATED"/>
    <property type="match status" value="1"/>
</dbReference>
<feature type="domain" description="Transposase IS110-like N-terminal" evidence="1">
    <location>
        <begin position="8"/>
        <end position="148"/>
    </location>
</feature>
<dbReference type="Proteomes" id="UP000615989">
    <property type="component" value="Unassembled WGS sequence"/>
</dbReference>
<feature type="domain" description="Transposase IS116/IS110/IS902 C-terminal" evidence="2">
    <location>
        <begin position="213"/>
        <end position="291"/>
    </location>
</feature>
<evidence type="ECO:0000259" key="1">
    <source>
        <dbReference type="Pfam" id="PF01548"/>
    </source>
</evidence>
<evidence type="ECO:0000313" key="3">
    <source>
        <dbReference type="EMBL" id="NMG27207.1"/>
    </source>
</evidence>
<name>A0ABX1PRF4_9RHOO</name>
<organism evidence="3 4">
    <name type="scientific">Aromatoleum anaerobium</name>
    <dbReference type="NCBI Taxonomy" id="182180"/>
    <lineage>
        <taxon>Bacteria</taxon>
        <taxon>Pseudomonadati</taxon>
        <taxon>Pseudomonadota</taxon>
        <taxon>Betaproteobacteria</taxon>
        <taxon>Rhodocyclales</taxon>
        <taxon>Rhodocyclaceae</taxon>
        <taxon>Aromatoleum</taxon>
    </lineage>
</organism>
<accession>A0ABX1PRF4</accession>
<dbReference type="InterPro" id="IPR002525">
    <property type="entry name" value="Transp_IS110-like_N"/>
</dbReference>
<gene>
    <name evidence="3" type="ORF">GO606_21460</name>
</gene>
<sequence>MNDSKTVVGIDIAKRVFQLHWIDMETGEIVSLPLKREKFLEHFANRQPCLIGMEACGGAQHWARSLTALGHQVKLLPGKAVKPFVTGNKNDRHDARAIWTAVQQPHVKAVAIKSEEQQAILALHRMRSQLVKFRTAQINGLRGLLTEYGEVMAQGKAAIRKGITQALARLSDRLPAIVIDTLREQWARIEKMDAEIATIERRIKDWLKQDAACRRIAEIPGVGPLTATAAVAIMGDAKTFKSGREFAAFAGLVPRQTGTGGRVKLLGISKRGDTYLRTLLIHGARAVLTNAKDPGPWVTALRQRRPLNVAVVALANKMARTIWAILAHERTYQREFVTQPAQG</sequence>
<comment type="caution">
    <text evidence="3">The sequence shown here is derived from an EMBL/GenBank/DDBJ whole genome shotgun (WGS) entry which is preliminary data.</text>
</comment>
<evidence type="ECO:0000259" key="2">
    <source>
        <dbReference type="Pfam" id="PF02371"/>
    </source>
</evidence>
<reference evidence="3" key="1">
    <citation type="submission" date="2019-12" db="EMBL/GenBank/DDBJ databases">
        <title>Comparative genomics gives insights into the taxonomy of the Azoarcus-Aromatoleum group and reveals separate origins of nif in the plant-associated Azoarcus and non-plant-associated Aromatoleum sub-groups.</title>
        <authorList>
            <person name="Lafos M."/>
            <person name="Maluk M."/>
            <person name="Batista M."/>
            <person name="Junghare M."/>
            <person name="Carmona M."/>
            <person name="Faoro H."/>
            <person name="Cruz L.M."/>
            <person name="Battistoni F."/>
            <person name="De Souza E."/>
            <person name="Pedrosa F."/>
            <person name="Chen W.-M."/>
            <person name="Poole P.S."/>
            <person name="Dixon R.A."/>
            <person name="James E.K."/>
        </authorList>
    </citation>
    <scope>NUCLEOTIDE SEQUENCE</scope>
    <source>
        <strain evidence="3">LuFRes1</strain>
    </source>
</reference>
<dbReference type="InterPro" id="IPR003346">
    <property type="entry name" value="Transposase_20"/>
</dbReference>
<keyword evidence="4" id="KW-1185">Reference proteome</keyword>
<proteinExistence type="predicted"/>
<protein>
    <submittedName>
        <fullName evidence="3">IS110 family transposase</fullName>
    </submittedName>
</protein>
<dbReference type="EMBL" id="WTVG01000177">
    <property type="protein sequence ID" value="NMG27207.1"/>
    <property type="molecule type" value="Genomic_DNA"/>
</dbReference>
<dbReference type="RefSeq" id="WP_169120919.1">
    <property type="nucleotide sequence ID" value="NZ_WTVG02000034.1"/>
</dbReference>
<dbReference type="Pfam" id="PF01548">
    <property type="entry name" value="DEDD_Tnp_IS110"/>
    <property type="match status" value="1"/>
</dbReference>
<dbReference type="Pfam" id="PF02371">
    <property type="entry name" value="Transposase_20"/>
    <property type="match status" value="1"/>
</dbReference>